<feature type="compositionally biased region" description="Basic and acidic residues" evidence="1">
    <location>
        <begin position="1"/>
        <end position="11"/>
    </location>
</feature>
<proteinExistence type="predicted"/>
<name>A0ABR3GRF6_9PEZI</name>
<accession>A0ABR3GRF6</accession>
<dbReference type="Proteomes" id="UP001447188">
    <property type="component" value="Unassembled WGS sequence"/>
</dbReference>
<evidence type="ECO:0000313" key="3">
    <source>
        <dbReference type="Proteomes" id="UP001447188"/>
    </source>
</evidence>
<feature type="region of interest" description="Disordered" evidence="1">
    <location>
        <begin position="1"/>
        <end position="84"/>
    </location>
</feature>
<evidence type="ECO:0000256" key="1">
    <source>
        <dbReference type="SAM" id="MobiDB-lite"/>
    </source>
</evidence>
<organism evidence="2 3">
    <name type="scientific">Discina gigas</name>
    <dbReference type="NCBI Taxonomy" id="1032678"/>
    <lineage>
        <taxon>Eukaryota</taxon>
        <taxon>Fungi</taxon>
        <taxon>Dikarya</taxon>
        <taxon>Ascomycota</taxon>
        <taxon>Pezizomycotina</taxon>
        <taxon>Pezizomycetes</taxon>
        <taxon>Pezizales</taxon>
        <taxon>Discinaceae</taxon>
        <taxon>Discina</taxon>
    </lineage>
</organism>
<feature type="region of interest" description="Disordered" evidence="1">
    <location>
        <begin position="248"/>
        <end position="275"/>
    </location>
</feature>
<evidence type="ECO:0000313" key="2">
    <source>
        <dbReference type="EMBL" id="KAL0638514.1"/>
    </source>
</evidence>
<keyword evidence="3" id="KW-1185">Reference proteome</keyword>
<sequence length="301" mass="33133">MDSSALDKELFGDMSDDDCPEQMIPCHDTSTKNPDFSLSLHDVATSEHSNVQIAPTPRSGHYTPPLSLPTTPDSPSENERPLGSMLLDPGIAPHLTSPTSGDPHELVAVNVSWMKTRVTDVHQLLLHYLNLREAHQSLAMDLQKEGVLRTETQEALESIREQQDQSSEDIPKLQFQIAQLKLDYQKERAARTAAEIGLANIKEKIRAHAAGYSLLQARVSDYESKEKQWQKEKATLAILVQDLLGGSGSIRPQGLPPEESPSHEILTGTGQWEGQPVSPQLVEQRYGKIIGQAGLPTATEN</sequence>
<reference evidence="2 3" key="1">
    <citation type="submission" date="2024-02" db="EMBL/GenBank/DDBJ databases">
        <title>Discinaceae phylogenomics.</title>
        <authorList>
            <person name="Dirks A.C."/>
            <person name="James T.Y."/>
        </authorList>
    </citation>
    <scope>NUCLEOTIDE SEQUENCE [LARGE SCALE GENOMIC DNA]</scope>
    <source>
        <strain evidence="2 3">ACD0624</strain>
    </source>
</reference>
<dbReference type="EMBL" id="JBBBZM010000021">
    <property type="protein sequence ID" value="KAL0638514.1"/>
    <property type="molecule type" value="Genomic_DNA"/>
</dbReference>
<comment type="caution">
    <text evidence="2">The sequence shown here is derived from an EMBL/GenBank/DDBJ whole genome shotgun (WGS) entry which is preliminary data.</text>
</comment>
<feature type="compositionally biased region" description="Low complexity" evidence="1">
    <location>
        <begin position="63"/>
        <end position="75"/>
    </location>
</feature>
<protein>
    <submittedName>
        <fullName evidence="2">Uncharacterized protein</fullName>
    </submittedName>
</protein>
<gene>
    <name evidence="2" type="ORF">Q9L58_002450</name>
</gene>